<dbReference type="InterPro" id="IPR039422">
    <property type="entry name" value="MarR/SlyA-like"/>
</dbReference>
<keyword evidence="6" id="KW-1185">Reference proteome</keyword>
<evidence type="ECO:0000256" key="2">
    <source>
        <dbReference type="ARBA" id="ARBA00023125"/>
    </source>
</evidence>
<dbReference type="GO" id="GO:0006950">
    <property type="term" value="P:response to stress"/>
    <property type="evidence" value="ECO:0007669"/>
    <property type="project" value="TreeGrafter"/>
</dbReference>
<accession>A0A7G9T4X6</accession>
<evidence type="ECO:0000313" key="5">
    <source>
        <dbReference type="EMBL" id="QNN75151.1"/>
    </source>
</evidence>
<dbReference type="SMART" id="SM00347">
    <property type="entry name" value="HTH_MARR"/>
    <property type="match status" value="1"/>
</dbReference>
<evidence type="ECO:0000259" key="4">
    <source>
        <dbReference type="PROSITE" id="PS50995"/>
    </source>
</evidence>
<sequence length="138" mass="15838">MKPILEALRDTDKSYQQVLKKITMAQNVTIAEWQLLANVAQQFDTQDKLSLETHLDNSTLSRQLNSLVKKELVNHVAVGHDRRQLIYEVTDQGEAVLSNVQSAYDNLEKQVFSLWATEEKSMLQILLNRLDKSVTKLK</sequence>
<dbReference type="InterPro" id="IPR036390">
    <property type="entry name" value="WH_DNA-bd_sf"/>
</dbReference>
<dbReference type="Gene3D" id="1.10.10.10">
    <property type="entry name" value="Winged helix-like DNA-binding domain superfamily/Winged helix DNA-binding domain"/>
    <property type="match status" value="1"/>
</dbReference>
<dbReference type="SUPFAM" id="SSF46785">
    <property type="entry name" value="Winged helix' DNA-binding domain"/>
    <property type="match status" value="1"/>
</dbReference>
<organism evidence="5 6">
    <name type="scientific">Weissella diestrammenae</name>
    <dbReference type="NCBI Taxonomy" id="1162633"/>
    <lineage>
        <taxon>Bacteria</taxon>
        <taxon>Bacillati</taxon>
        <taxon>Bacillota</taxon>
        <taxon>Bacilli</taxon>
        <taxon>Lactobacillales</taxon>
        <taxon>Lactobacillaceae</taxon>
        <taxon>Weissella</taxon>
    </lineage>
</organism>
<dbReference type="RefSeq" id="WP_187528986.1">
    <property type="nucleotide sequence ID" value="NZ_CP060724.1"/>
</dbReference>
<dbReference type="AlphaFoldDB" id="A0A7G9T4X6"/>
<dbReference type="InterPro" id="IPR036388">
    <property type="entry name" value="WH-like_DNA-bd_sf"/>
</dbReference>
<feature type="domain" description="HTH marR-type" evidence="4">
    <location>
        <begin position="1"/>
        <end position="132"/>
    </location>
</feature>
<dbReference type="PANTHER" id="PTHR33164:SF95">
    <property type="entry name" value="TRANSCRIPTIONAL REGULATOR"/>
    <property type="match status" value="1"/>
</dbReference>
<dbReference type="PROSITE" id="PS50995">
    <property type="entry name" value="HTH_MARR_2"/>
    <property type="match status" value="1"/>
</dbReference>
<dbReference type="Pfam" id="PF12802">
    <property type="entry name" value="MarR_2"/>
    <property type="match status" value="1"/>
</dbReference>
<dbReference type="EMBL" id="CP060724">
    <property type="protein sequence ID" value="QNN75151.1"/>
    <property type="molecule type" value="Genomic_DNA"/>
</dbReference>
<dbReference type="KEGG" id="wdi:H9L19_07220"/>
<dbReference type="PROSITE" id="PS01117">
    <property type="entry name" value="HTH_MARR_1"/>
    <property type="match status" value="1"/>
</dbReference>
<dbReference type="GO" id="GO:0003677">
    <property type="term" value="F:DNA binding"/>
    <property type="evidence" value="ECO:0007669"/>
    <property type="project" value="UniProtKB-KW"/>
</dbReference>
<proteinExistence type="predicted"/>
<keyword evidence="3" id="KW-0804">Transcription</keyword>
<dbReference type="InterPro" id="IPR023187">
    <property type="entry name" value="Tscrpt_reg_MarR-type_CS"/>
</dbReference>
<dbReference type="Proteomes" id="UP000515800">
    <property type="component" value="Chromosome"/>
</dbReference>
<dbReference type="GO" id="GO:0003700">
    <property type="term" value="F:DNA-binding transcription factor activity"/>
    <property type="evidence" value="ECO:0007669"/>
    <property type="project" value="InterPro"/>
</dbReference>
<evidence type="ECO:0000313" key="6">
    <source>
        <dbReference type="Proteomes" id="UP000515800"/>
    </source>
</evidence>
<gene>
    <name evidence="5" type="ORF">H9L19_07220</name>
</gene>
<protein>
    <submittedName>
        <fullName evidence="5">Winged helix-turn-helix transcriptional regulator</fullName>
    </submittedName>
</protein>
<dbReference type="InterPro" id="IPR000835">
    <property type="entry name" value="HTH_MarR-typ"/>
</dbReference>
<keyword evidence="2" id="KW-0238">DNA-binding</keyword>
<name>A0A7G9T4X6_9LACO</name>
<evidence type="ECO:0000256" key="1">
    <source>
        <dbReference type="ARBA" id="ARBA00023015"/>
    </source>
</evidence>
<evidence type="ECO:0000256" key="3">
    <source>
        <dbReference type="ARBA" id="ARBA00023163"/>
    </source>
</evidence>
<dbReference type="PANTHER" id="PTHR33164">
    <property type="entry name" value="TRANSCRIPTIONAL REGULATOR, MARR FAMILY"/>
    <property type="match status" value="1"/>
</dbReference>
<keyword evidence="1" id="KW-0805">Transcription regulation</keyword>
<dbReference type="PRINTS" id="PR00598">
    <property type="entry name" value="HTHMARR"/>
</dbReference>
<reference evidence="5 6" key="1">
    <citation type="submission" date="2020-08" db="EMBL/GenBank/DDBJ databases">
        <title>Genome sequence of Weissella diestrammenae KACC 16890T.</title>
        <authorList>
            <person name="Hyun D.-W."/>
            <person name="Bae J.-W."/>
        </authorList>
    </citation>
    <scope>NUCLEOTIDE SEQUENCE [LARGE SCALE GENOMIC DNA]</scope>
    <source>
        <strain evidence="5 6">KACC 16890</strain>
    </source>
</reference>